<dbReference type="InterPro" id="IPR001204">
    <property type="entry name" value="Phos_transporter"/>
</dbReference>
<dbReference type="PANTHER" id="PTHR11101:SF67">
    <property type="entry name" value="PHOSPHATE TRANSPORTER"/>
    <property type="match status" value="1"/>
</dbReference>
<accession>A0AAN5CK17</accession>
<reference evidence="11" key="1">
    <citation type="submission" date="2022-10" db="EMBL/GenBank/DDBJ databases">
        <title>Genome assembly of Pristionchus species.</title>
        <authorList>
            <person name="Yoshida K."/>
            <person name="Sommer R.J."/>
        </authorList>
    </citation>
    <scope>NUCLEOTIDE SEQUENCE [LARGE SCALE GENOMIC DNA]</scope>
    <source>
        <strain evidence="11">RS5460</strain>
    </source>
</reference>
<dbReference type="GO" id="GO:0035435">
    <property type="term" value="P:phosphate ion transmembrane transport"/>
    <property type="evidence" value="ECO:0007669"/>
    <property type="project" value="TreeGrafter"/>
</dbReference>
<feature type="transmembrane region" description="Helical" evidence="9">
    <location>
        <begin position="198"/>
        <end position="219"/>
    </location>
</feature>
<keyword evidence="6 9" id="KW-1133">Transmembrane helix</keyword>
<feature type="region of interest" description="Disordered" evidence="8">
    <location>
        <begin position="1"/>
        <end position="28"/>
    </location>
</feature>
<evidence type="ECO:0000256" key="5">
    <source>
        <dbReference type="ARBA" id="ARBA00022692"/>
    </source>
</evidence>
<protein>
    <recommendedName>
        <fullName evidence="12">Phosphate transporter</fullName>
    </recommendedName>
</protein>
<dbReference type="Pfam" id="PF01384">
    <property type="entry name" value="PHO4"/>
    <property type="match status" value="1"/>
</dbReference>
<keyword evidence="11" id="KW-1185">Reference proteome</keyword>
<evidence type="ECO:0000256" key="4">
    <source>
        <dbReference type="ARBA" id="ARBA00022592"/>
    </source>
</evidence>
<keyword evidence="4" id="KW-0592">Phosphate transport</keyword>
<comment type="subcellular location">
    <subcellularLocation>
        <location evidence="1">Membrane</location>
        <topology evidence="1">Multi-pass membrane protein</topology>
    </subcellularLocation>
</comment>
<proteinExistence type="inferred from homology"/>
<keyword evidence="5 9" id="KW-0812">Transmembrane</keyword>
<keyword evidence="7 9" id="KW-0472">Membrane</keyword>
<evidence type="ECO:0000256" key="3">
    <source>
        <dbReference type="ARBA" id="ARBA00022448"/>
    </source>
</evidence>
<dbReference type="AlphaFoldDB" id="A0AAN5CK17"/>
<evidence type="ECO:0000256" key="9">
    <source>
        <dbReference type="SAM" id="Phobius"/>
    </source>
</evidence>
<evidence type="ECO:0000256" key="1">
    <source>
        <dbReference type="ARBA" id="ARBA00004141"/>
    </source>
</evidence>
<evidence type="ECO:0000256" key="6">
    <source>
        <dbReference type="ARBA" id="ARBA00022989"/>
    </source>
</evidence>
<evidence type="ECO:0008006" key="12">
    <source>
        <dbReference type="Google" id="ProtNLM"/>
    </source>
</evidence>
<evidence type="ECO:0000313" key="11">
    <source>
        <dbReference type="Proteomes" id="UP001328107"/>
    </source>
</evidence>
<dbReference type="Proteomes" id="UP001328107">
    <property type="component" value="Unassembled WGS sequence"/>
</dbReference>
<dbReference type="EMBL" id="BTRK01000004">
    <property type="protein sequence ID" value="GMR45791.1"/>
    <property type="molecule type" value="Genomic_DNA"/>
</dbReference>
<dbReference type="PANTHER" id="PTHR11101">
    <property type="entry name" value="PHOSPHATE TRANSPORTER"/>
    <property type="match status" value="1"/>
</dbReference>
<evidence type="ECO:0000256" key="7">
    <source>
        <dbReference type="ARBA" id="ARBA00023136"/>
    </source>
</evidence>
<feature type="transmembrane region" description="Helical" evidence="9">
    <location>
        <begin position="109"/>
        <end position="131"/>
    </location>
</feature>
<organism evidence="10 11">
    <name type="scientific">Pristionchus mayeri</name>
    <dbReference type="NCBI Taxonomy" id="1317129"/>
    <lineage>
        <taxon>Eukaryota</taxon>
        <taxon>Metazoa</taxon>
        <taxon>Ecdysozoa</taxon>
        <taxon>Nematoda</taxon>
        <taxon>Chromadorea</taxon>
        <taxon>Rhabditida</taxon>
        <taxon>Rhabditina</taxon>
        <taxon>Diplogasteromorpha</taxon>
        <taxon>Diplogasteroidea</taxon>
        <taxon>Neodiplogasteridae</taxon>
        <taxon>Pristionchus</taxon>
    </lineage>
</organism>
<keyword evidence="3" id="KW-0813">Transport</keyword>
<dbReference type="GO" id="GO:0016020">
    <property type="term" value="C:membrane"/>
    <property type="evidence" value="ECO:0007669"/>
    <property type="project" value="UniProtKB-SubCell"/>
</dbReference>
<comment type="caution">
    <text evidence="10">The sequence shown here is derived from an EMBL/GenBank/DDBJ whole genome shotgun (WGS) entry which is preliminary data.</text>
</comment>
<feature type="transmembrane region" description="Helical" evidence="9">
    <location>
        <begin position="82"/>
        <end position="97"/>
    </location>
</feature>
<evidence type="ECO:0000256" key="8">
    <source>
        <dbReference type="SAM" id="MobiDB-lite"/>
    </source>
</evidence>
<gene>
    <name evidence="10" type="ORF">PMAYCL1PPCAC_15986</name>
</gene>
<dbReference type="GO" id="GO:0005315">
    <property type="term" value="F:phosphate transmembrane transporter activity"/>
    <property type="evidence" value="ECO:0007669"/>
    <property type="project" value="InterPro"/>
</dbReference>
<name>A0AAN5CK17_9BILA</name>
<comment type="similarity">
    <text evidence="2">Belongs to the inorganic phosphate transporter (PiT) (TC 2.A.20) family.</text>
</comment>
<evidence type="ECO:0000256" key="2">
    <source>
        <dbReference type="ARBA" id="ARBA00009916"/>
    </source>
</evidence>
<evidence type="ECO:0000313" key="10">
    <source>
        <dbReference type="EMBL" id="GMR45791.1"/>
    </source>
</evidence>
<sequence>MPAPSVESATESKPAWDDTETGGAKTLPVSIPEADSSTGCLEVVKKVLPDRSRVDNEKVLQLFVTLQLFTACYAGFTHGANGVSNAIAPLTALVALYRGDFDQSDPTPIYVLLFGVLSICVGLWCLGHRVIWTVGTHMSSVTPASGFCIEFGAAMTGLIASKIGLPISTTHCLVGSVVVVGSIKSGDGVNWFIFRNIVLSWVVTLPGAGLISAGMMALLRFAL</sequence>